<proteinExistence type="predicted"/>
<feature type="transmembrane region" description="Helical" evidence="1">
    <location>
        <begin position="132"/>
        <end position="150"/>
    </location>
</feature>
<organism evidence="3 4">
    <name type="scientific">Lactiplantibacillus plajomi</name>
    <dbReference type="NCBI Taxonomy" id="1457217"/>
    <lineage>
        <taxon>Bacteria</taxon>
        <taxon>Bacillati</taxon>
        <taxon>Bacillota</taxon>
        <taxon>Bacilli</taxon>
        <taxon>Lactobacillales</taxon>
        <taxon>Lactobacillaceae</taxon>
        <taxon>Lactiplantibacillus</taxon>
    </lineage>
</organism>
<name>A0ABV6JZK4_9LACO</name>
<dbReference type="EMBL" id="JBHLUK010000002">
    <property type="protein sequence ID" value="MFC0422657.1"/>
    <property type="molecule type" value="Genomic_DNA"/>
</dbReference>
<keyword evidence="1" id="KW-0472">Membrane</keyword>
<dbReference type="Pfam" id="PF04892">
    <property type="entry name" value="VanZ"/>
    <property type="match status" value="1"/>
</dbReference>
<comment type="caution">
    <text evidence="3">The sequence shown here is derived from an EMBL/GenBank/DDBJ whole genome shotgun (WGS) entry which is preliminary data.</text>
</comment>
<protein>
    <submittedName>
        <fullName evidence="3">VanZ family protein</fullName>
    </submittedName>
</protein>
<reference evidence="3 4" key="1">
    <citation type="submission" date="2024-09" db="EMBL/GenBank/DDBJ databases">
        <authorList>
            <person name="Sun Q."/>
            <person name="Mori K."/>
        </authorList>
    </citation>
    <scope>NUCLEOTIDE SEQUENCE [LARGE SCALE GENOMIC DNA]</scope>
    <source>
        <strain evidence="3 4">TBRC 4575</strain>
    </source>
</reference>
<evidence type="ECO:0000313" key="3">
    <source>
        <dbReference type="EMBL" id="MFC0422657.1"/>
    </source>
</evidence>
<evidence type="ECO:0000259" key="2">
    <source>
        <dbReference type="Pfam" id="PF04892"/>
    </source>
</evidence>
<feature type="transmembrane region" description="Helical" evidence="1">
    <location>
        <begin position="33"/>
        <end position="55"/>
    </location>
</feature>
<dbReference type="Proteomes" id="UP001589855">
    <property type="component" value="Unassembled WGS sequence"/>
</dbReference>
<keyword evidence="1" id="KW-0812">Transmembrane</keyword>
<evidence type="ECO:0000313" key="4">
    <source>
        <dbReference type="Proteomes" id="UP001589855"/>
    </source>
</evidence>
<evidence type="ECO:0000256" key="1">
    <source>
        <dbReference type="SAM" id="Phobius"/>
    </source>
</evidence>
<sequence>MRWLPVLIIILVALSYGVVQRSHRWGRLLWLGYFVGLSMIVFTPISFDGSALYVMPAGVGQVNLTHLNVTSLGFVENIGLTVPLGWLIGRWLPRSLPLMTVVGGLIGGGVEAVQYGLPQNCLINRSSDINDVLANATGILIGAILTYGLARLRQPLKQT</sequence>
<gene>
    <name evidence="3" type="ORF">ACFFGS_00475</name>
</gene>
<dbReference type="InterPro" id="IPR006976">
    <property type="entry name" value="VanZ-like"/>
</dbReference>
<keyword evidence="4" id="KW-1185">Reference proteome</keyword>
<dbReference type="RefSeq" id="WP_137643862.1">
    <property type="nucleotide sequence ID" value="NZ_BAABRM010000001.1"/>
</dbReference>
<feature type="domain" description="VanZ-like" evidence="2">
    <location>
        <begin position="31"/>
        <end position="147"/>
    </location>
</feature>
<feature type="transmembrane region" description="Helical" evidence="1">
    <location>
        <begin position="67"/>
        <end position="89"/>
    </location>
</feature>
<accession>A0ABV6JZK4</accession>
<keyword evidence="1" id="KW-1133">Transmembrane helix</keyword>